<comment type="caution">
    <text evidence="2">The sequence shown here is derived from an EMBL/GenBank/DDBJ whole genome shotgun (WGS) entry which is preliminary data.</text>
</comment>
<keyword evidence="1" id="KW-0812">Transmembrane</keyword>
<reference evidence="2" key="1">
    <citation type="journal article" date="2015" name="Nature">
        <title>Complex archaea that bridge the gap between prokaryotes and eukaryotes.</title>
        <authorList>
            <person name="Spang A."/>
            <person name="Saw J.H."/>
            <person name="Jorgensen S.L."/>
            <person name="Zaremba-Niedzwiedzka K."/>
            <person name="Martijn J."/>
            <person name="Lind A.E."/>
            <person name="van Eijk R."/>
            <person name="Schleper C."/>
            <person name="Guy L."/>
            <person name="Ettema T.J."/>
        </authorList>
    </citation>
    <scope>NUCLEOTIDE SEQUENCE</scope>
</reference>
<evidence type="ECO:0000313" key="2">
    <source>
        <dbReference type="EMBL" id="KKL53716.1"/>
    </source>
</evidence>
<proteinExistence type="predicted"/>
<evidence type="ECO:0000256" key="1">
    <source>
        <dbReference type="SAM" id="Phobius"/>
    </source>
</evidence>
<protein>
    <submittedName>
        <fullName evidence="2">Uncharacterized protein</fullName>
    </submittedName>
</protein>
<sequence>MEWLAYTLVIVFGGIFAGTFIRLLKGAWTIHEPDKKMAVFELLLALGAVVFGIVGLIQSM</sequence>
<feature type="transmembrane region" description="Helical" evidence="1">
    <location>
        <begin position="6"/>
        <end position="25"/>
    </location>
</feature>
<accession>A0A0F9DIT0</accession>
<name>A0A0F9DIT0_9ZZZZ</name>
<keyword evidence="1" id="KW-0472">Membrane</keyword>
<dbReference type="EMBL" id="LAZR01031452">
    <property type="protein sequence ID" value="KKL53716.1"/>
    <property type="molecule type" value="Genomic_DNA"/>
</dbReference>
<gene>
    <name evidence="2" type="ORF">LCGC14_2272680</name>
</gene>
<dbReference type="AlphaFoldDB" id="A0A0F9DIT0"/>
<feature type="transmembrane region" description="Helical" evidence="1">
    <location>
        <begin position="37"/>
        <end position="57"/>
    </location>
</feature>
<keyword evidence="1" id="KW-1133">Transmembrane helix</keyword>
<organism evidence="2">
    <name type="scientific">marine sediment metagenome</name>
    <dbReference type="NCBI Taxonomy" id="412755"/>
    <lineage>
        <taxon>unclassified sequences</taxon>
        <taxon>metagenomes</taxon>
        <taxon>ecological metagenomes</taxon>
    </lineage>
</organism>